<organism evidence="1 2">
    <name type="scientific">Oryza meyeriana var. granulata</name>
    <dbReference type="NCBI Taxonomy" id="110450"/>
    <lineage>
        <taxon>Eukaryota</taxon>
        <taxon>Viridiplantae</taxon>
        <taxon>Streptophyta</taxon>
        <taxon>Embryophyta</taxon>
        <taxon>Tracheophyta</taxon>
        <taxon>Spermatophyta</taxon>
        <taxon>Magnoliopsida</taxon>
        <taxon>Liliopsida</taxon>
        <taxon>Poales</taxon>
        <taxon>Poaceae</taxon>
        <taxon>BOP clade</taxon>
        <taxon>Oryzoideae</taxon>
        <taxon>Oryzeae</taxon>
        <taxon>Oryzinae</taxon>
        <taxon>Oryza</taxon>
        <taxon>Oryza meyeriana</taxon>
    </lineage>
</organism>
<evidence type="ECO:0000313" key="1">
    <source>
        <dbReference type="EMBL" id="KAF0931770.1"/>
    </source>
</evidence>
<protein>
    <submittedName>
        <fullName evidence="1">Uncharacterized protein</fullName>
    </submittedName>
</protein>
<name>A0A6G1F4E1_9ORYZ</name>
<comment type="caution">
    <text evidence="1">The sequence shown here is derived from an EMBL/GenBank/DDBJ whole genome shotgun (WGS) entry which is preliminary data.</text>
</comment>
<accession>A0A6G1F4E1</accession>
<gene>
    <name evidence="1" type="ORF">E2562_005752</name>
</gene>
<dbReference type="Proteomes" id="UP000479710">
    <property type="component" value="Unassembled WGS sequence"/>
</dbReference>
<reference evidence="1 2" key="1">
    <citation type="submission" date="2019-11" db="EMBL/GenBank/DDBJ databases">
        <title>Whole genome sequence of Oryza granulata.</title>
        <authorList>
            <person name="Li W."/>
        </authorList>
    </citation>
    <scope>NUCLEOTIDE SEQUENCE [LARGE SCALE GENOMIC DNA]</scope>
    <source>
        <strain evidence="2">cv. Menghai</strain>
        <tissue evidence="1">Leaf</tissue>
    </source>
</reference>
<dbReference type="AlphaFoldDB" id="A0A6G1F4E1"/>
<evidence type="ECO:0000313" key="2">
    <source>
        <dbReference type="Proteomes" id="UP000479710"/>
    </source>
</evidence>
<sequence>MAERVCERQRWRGTQRVGRLTDGSEPGVGSAVVKSRGVVLRGRCQGVWLRDALTGVREMFWRWRHDRRRLAASRFRGDVFLGPTCLQGSVGKGGIAG</sequence>
<proteinExistence type="predicted"/>
<keyword evidence="2" id="KW-1185">Reference proteome</keyword>
<dbReference type="EMBL" id="SPHZ02000001">
    <property type="protein sequence ID" value="KAF0931770.1"/>
    <property type="molecule type" value="Genomic_DNA"/>
</dbReference>